<name>A0AAD5MX00_PARTN</name>
<dbReference type="Gene3D" id="3.40.50.1820">
    <property type="entry name" value="alpha/beta hydrolase"/>
    <property type="match status" value="1"/>
</dbReference>
<evidence type="ECO:0000256" key="1">
    <source>
        <dbReference type="ARBA" id="ARBA00022801"/>
    </source>
</evidence>
<dbReference type="Pfam" id="PF07859">
    <property type="entry name" value="Abhydrolase_3"/>
    <property type="match status" value="1"/>
</dbReference>
<dbReference type="EMBL" id="JAHQIW010003050">
    <property type="protein sequence ID" value="KAJ1357141.1"/>
    <property type="molecule type" value="Genomic_DNA"/>
</dbReference>
<protein>
    <recommendedName>
        <fullName evidence="2">Alpha/beta hydrolase fold-3 domain-containing protein</fullName>
    </recommendedName>
</protein>
<accession>A0AAD5MX00</accession>
<sequence>MDPDPALTHLYSCSRWAGIDPAEVINEYIRIGEKTCEELRLITHIEDLTYEDNDGMGNNTSNMVDVWGEVKEHLVIFLHGGYWQEGSRKLVSPVAVNLIKNGIAMASVGYEFASNTRPLSTVARQVEKAVEFLLMKYPSVTYVTLAGHSAGAQLVFKAYTHLKSRRIQKLALLAGVFDLQELPQCEIGTVIGLTREEAKLNSCSAFELVDTGVKVLLLIAIKDSPKLIEQNKDMAKAMKKAGVSVQYHEIKECDHFSLIHGFLNNEAEQVRTLLSFLCS</sequence>
<dbReference type="SUPFAM" id="SSF53474">
    <property type="entry name" value="alpha/beta-Hydrolases"/>
    <property type="match status" value="1"/>
</dbReference>
<proteinExistence type="predicted"/>
<organism evidence="3 4">
    <name type="scientific">Parelaphostrongylus tenuis</name>
    <name type="common">Meningeal worm</name>
    <dbReference type="NCBI Taxonomy" id="148309"/>
    <lineage>
        <taxon>Eukaryota</taxon>
        <taxon>Metazoa</taxon>
        <taxon>Ecdysozoa</taxon>
        <taxon>Nematoda</taxon>
        <taxon>Chromadorea</taxon>
        <taxon>Rhabditida</taxon>
        <taxon>Rhabditina</taxon>
        <taxon>Rhabditomorpha</taxon>
        <taxon>Strongyloidea</taxon>
        <taxon>Metastrongylidae</taxon>
        <taxon>Parelaphostrongylus</taxon>
    </lineage>
</organism>
<comment type="caution">
    <text evidence="3">The sequence shown here is derived from an EMBL/GenBank/DDBJ whole genome shotgun (WGS) entry which is preliminary data.</text>
</comment>
<evidence type="ECO:0000259" key="2">
    <source>
        <dbReference type="Pfam" id="PF07859"/>
    </source>
</evidence>
<dbReference type="PANTHER" id="PTHR48081">
    <property type="entry name" value="AB HYDROLASE SUPERFAMILY PROTEIN C4A8.06C"/>
    <property type="match status" value="1"/>
</dbReference>
<evidence type="ECO:0000313" key="4">
    <source>
        <dbReference type="Proteomes" id="UP001196413"/>
    </source>
</evidence>
<keyword evidence="1" id="KW-0378">Hydrolase</keyword>
<gene>
    <name evidence="3" type="ORF">KIN20_015206</name>
</gene>
<evidence type="ECO:0000313" key="3">
    <source>
        <dbReference type="EMBL" id="KAJ1357141.1"/>
    </source>
</evidence>
<keyword evidence="4" id="KW-1185">Reference proteome</keyword>
<dbReference type="InterPro" id="IPR029058">
    <property type="entry name" value="AB_hydrolase_fold"/>
</dbReference>
<dbReference type="PANTHER" id="PTHR48081:SF33">
    <property type="entry name" value="KYNURENINE FORMAMIDASE"/>
    <property type="match status" value="1"/>
</dbReference>
<feature type="domain" description="Alpha/beta hydrolase fold-3" evidence="2">
    <location>
        <begin position="75"/>
        <end position="255"/>
    </location>
</feature>
<dbReference type="InterPro" id="IPR050300">
    <property type="entry name" value="GDXG_lipolytic_enzyme"/>
</dbReference>
<dbReference type="InterPro" id="IPR013094">
    <property type="entry name" value="AB_hydrolase_3"/>
</dbReference>
<dbReference type="Proteomes" id="UP001196413">
    <property type="component" value="Unassembled WGS sequence"/>
</dbReference>
<dbReference type="AlphaFoldDB" id="A0AAD5MX00"/>
<dbReference type="GO" id="GO:0004061">
    <property type="term" value="F:arylformamidase activity"/>
    <property type="evidence" value="ECO:0007669"/>
    <property type="project" value="TreeGrafter"/>
</dbReference>
<reference evidence="3" key="1">
    <citation type="submission" date="2021-06" db="EMBL/GenBank/DDBJ databases">
        <title>Parelaphostrongylus tenuis whole genome reference sequence.</title>
        <authorList>
            <person name="Garwood T.J."/>
            <person name="Larsen P.A."/>
            <person name="Fountain-Jones N.M."/>
            <person name="Garbe J.R."/>
            <person name="Macchietto M.G."/>
            <person name="Kania S.A."/>
            <person name="Gerhold R.W."/>
            <person name="Richards J.E."/>
            <person name="Wolf T.M."/>
        </authorList>
    </citation>
    <scope>NUCLEOTIDE SEQUENCE</scope>
    <source>
        <strain evidence="3">MNPRO001-30</strain>
        <tissue evidence="3">Meninges</tissue>
    </source>
</reference>